<dbReference type="RefSeq" id="WP_105682381.1">
    <property type="nucleotide sequence ID" value="NZ_JBBGZD010000001.1"/>
</dbReference>
<feature type="compositionally biased region" description="Basic and acidic residues" evidence="1">
    <location>
        <begin position="52"/>
        <end position="64"/>
    </location>
</feature>
<dbReference type="PROSITE" id="PS51257">
    <property type="entry name" value="PROKAR_LIPOPROTEIN"/>
    <property type="match status" value="1"/>
</dbReference>
<reference evidence="4 5" key="1">
    <citation type="submission" date="2017-09" db="EMBL/GenBank/DDBJ databases">
        <title>Genomic, metabolic, and phenotypic characteristics of bacterial isolates from the natural microbiome of the model nematode Caenorhabditis elegans.</title>
        <authorList>
            <person name="Zimmermann J."/>
            <person name="Obeng N."/>
            <person name="Yang W."/>
            <person name="Obeng O."/>
            <person name="Kissoyan K."/>
            <person name="Pees B."/>
            <person name="Dirksen P."/>
            <person name="Hoppner M."/>
            <person name="Franke A."/>
            <person name="Rosenstiel P."/>
            <person name="Leippe M."/>
            <person name="Dierking K."/>
            <person name="Kaleta C."/>
            <person name="Schulenburg H."/>
        </authorList>
    </citation>
    <scope>NUCLEOTIDE SEQUENCE [LARGE SCALE GENOMIC DNA]</scope>
    <source>
        <strain evidence="2 5">MYb25</strain>
        <strain evidence="3 4">MYb44</strain>
    </source>
</reference>
<evidence type="ECO:0000313" key="3">
    <source>
        <dbReference type="EMBL" id="PRB90986.1"/>
    </source>
</evidence>
<dbReference type="EMBL" id="PCPH01000002">
    <property type="protein sequence ID" value="PRB90986.1"/>
    <property type="molecule type" value="Genomic_DNA"/>
</dbReference>
<gene>
    <name evidence="2" type="ORF">CQ022_03250</name>
    <name evidence="3" type="ORF">CQ033_09740</name>
</gene>
<evidence type="ECO:0000313" key="4">
    <source>
        <dbReference type="Proteomes" id="UP000238325"/>
    </source>
</evidence>
<dbReference type="Proteomes" id="UP000238534">
    <property type="component" value="Unassembled WGS sequence"/>
</dbReference>
<feature type="region of interest" description="Disordered" evidence="1">
    <location>
        <begin position="42"/>
        <end position="77"/>
    </location>
</feature>
<protein>
    <submittedName>
        <fullName evidence="2">Uncharacterized protein</fullName>
    </submittedName>
</protein>
<dbReference type="EMBL" id="PCPP01000001">
    <property type="protein sequence ID" value="PRB85294.1"/>
    <property type="molecule type" value="Genomic_DNA"/>
</dbReference>
<organism evidence="2 5">
    <name type="scientific">Chryseobacterium culicis</name>
    <dbReference type="NCBI Taxonomy" id="680127"/>
    <lineage>
        <taxon>Bacteria</taxon>
        <taxon>Pseudomonadati</taxon>
        <taxon>Bacteroidota</taxon>
        <taxon>Flavobacteriia</taxon>
        <taxon>Flavobacteriales</taxon>
        <taxon>Weeksellaceae</taxon>
        <taxon>Chryseobacterium group</taxon>
        <taxon>Chryseobacterium</taxon>
    </lineage>
</organism>
<sequence length="77" mass="8392">MKFIMSSLLIGIIVLSCKKESRTETHVTTDTVIADTIRTDSVSPISPIPSDTVHRDTVSSKKLADTTGAHKNKIPKK</sequence>
<evidence type="ECO:0000313" key="5">
    <source>
        <dbReference type="Proteomes" id="UP000238534"/>
    </source>
</evidence>
<proteinExistence type="predicted"/>
<comment type="caution">
    <text evidence="2">The sequence shown here is derived from an EMBL/GenBank/DDBJ whole genome shotgun (WGS) entry which is preliminary data.</text>
</comment>
<evidence type="ECO:0000256" key="1">
    <source>
        <dbReference type="SAM" id="MobiDB-lite"/>
    </source>
</evidence>
<feature type="compositionally biased region" description="Low complexity" evidence="1">
    <location>
        <begin position="42"/>
        <end position="51"/>
    </location>
</feature>
<dbReference type="Proteomes" id="UP000238325">
    <property type="component" value="Unassembled WGS sequence"/>
</dbReference>
<keyword evidence="4" id="KW-1185">Reference proteome</keyword>
<dbReference type="AlphaFoldDB" id="A0A2S9CXU2"/>
<dbReference type="OrthoDB" id="1275246at2"/>
<evidence type="ECO:0000313" key="2">
    <source>
        <dbReference type="EMBL" id="PRB85294.1"/>
    </source>
</evidence>
<accession>A0A2S9CXU2</accession>
<name>A0A2S9CXU2_CHRCI</name>